<protein>
    <submittedName>
        <fullName evidence="1">Uncharacterized protein</fullName>
    </submittedName>
</protein>
<dbReference type="AlphaFoldDB" id="A0AAN4EUI5"/>
<name>A0AAN4EUI5_CITFR</name>
<accession>A0AAN4EUI5</accession>
<dbReference type="Proteomes" id="UP001169574">
    <property type="component" value="Unassembled WGS sequence"/>
</dbReference>
<gene>
    <name evidence="1" type="ORF">P7U51_002433</name>
</gene>
<reference evidence="1" key="1">
    <citation type="submission" date="2024-02" db="EMBL/GenBank/DDBJ databases">
        <authorList>
            <consortium name="Clinical and Environmental Microbiology Branch: Whole genome sequencing antimicrobial resistance pathogens in the healthcare setting"/>
        </authorList>
    </citation>
    <scope>NUCLEOTIDE SEQUENCE</scope>
    <source>
        <strain evidence="1">Whole organism</strain>
    </source>
</reference>
<evidence type="ECO:0000313" key="1">
    <source>
        <dbReference type="EMBL" id="EMM7457922.1"/>
    </source>
</evidence>
<organism evidence="1 2">
    <name type="scientific">Citrobacter freundii</name>
    <dbReference type="NCBI Taxonomy" id="546"/>
    <lineage>
        <taxon>Bacteria</taxon>
        <taxon>Pseudomonadati</taxon>
        <taxon>Pseudomonadota</taxon>
        <taxon>Gammaproteobacteria</taxon>
        <taxon>Enterobacterales</taxon>
        <taxon>Enterobacteriaceae</taxon>
        <taxon>Citrobacter</taxon>
        <taxon>Citrobacter freundii complex</taxon>
    </lineage>
</organism>
<sequence>MQSTPPACDAAGLLHPAGVCTLRKDLQHFAKVTAPPVANRLDNMMFLKGSF</sequence>
<proteinExistence type="predicted"/>
<comment type="caution">
    <text evidence="1">The sequence shown here is derived from an EMBL/GenBank/DDBJ whole genome shotgun (WGS) entry which is preliminary data.</text>
</comment>
<dbReference type="EMBL" id="ABLGCN030000004">
    <property type="protein sequence ID" value="EMM7457922.1"/>
    <property type="molecule type" value="Genomic_DNA"/>
</dbReference>
<evidence type="ECO:0000313" key="2">
    <source>
        <dbReference type="Proteomes" id="UP001169574"/>
    </source>
</evidence>